<dbReference type="EMBL" id="FO082821">
    <property type="protein sequence ID" value="CCF22266.1"/>
    <property type="molecule type" value="Genomic_DNA"/>
</dbReference>
<dbReference type="OrthoDB" id="4964541at2"/>
<comment type="function">
    <text evidence="9">Part of the tripartite ATP-independent periplasmic (TRAP) transport system.</text>
</comment>
<geneLocation type="plasmid" evidence="11 12">
    <name>NT26_p1</name>
</geneLocation>
<proteinExistence type="inferred from homology"/>
<sequence length="173" mass="19662">MRLIRLIDRRLEEAMIVLCCTIMVVGLSFTAIVRYFLSSTPLGKMTHMAEELSVFAFVFLLYFGSVLAARENGHFRVSAHLDMLPARLRHLRFLVGDLLWLGFCIFASWQGVKLVQTTMRSSEPSMSLNIPMQYIYAIIPLAFALTAFRILQRYALGRNRDEDAFGFVEGGGE</sequence>
<reference evidence="11 12" key="1">
    <citation type="journal article" date="2013" name="Genome Biol. Evol.">
        <title>Life in an arsenic-containing gold mine: genome and physiology of the autotrophic arsenite-oxidizing bacterium rhizobium sp. NT-26.</title>
        <authorList>
            <person name="Andres J."/>
            <person name="Arsene-Ploetze F."/>
            <person name="Barbe V."/>
            <person name="Brochier-Armanet C."/>
            <person name="Cleiss-Arnold J."/>
            <person name="Coppee J.Y."/>
            <person name="Dillies M.A."/>
            <person name="Geist"/>
            <person name="L"/>
            <person name="Joublin A."/>
            <person name="Koechler S."/>
            <person name="Lassalle F."/>
            <person name="Marchal M."/>
            <person name="Medigue C."/>
            <person name="Muller D."/>
            <person name="Nesme X."/>
            <person name="Plewniak F."/>
            <person name="Proux C."/>
            <person name="Ramirez-Bahena M.H."/>
            <person name="Schenowitz C."/>
            <person name="Sismeiro O."/>
            <person name="Vallenet D."/>
            <person name="Santini J.M."/>
            <person name="Bertin P.N."/>
        </authorList>
    </citation>
    <scope>NUCLEOTIDE SEQUENCE [LARGE SCALE GENOMIC DNA]</scope>
    <source>
        <strain evidence="11 12">NT-26</strain>
        <plasmid evidence="11 12">NT26_p1</plasmid>
    </source>
</reference>
<evidence type="ECO:0000256" key="3">
    <source>
        <dbReference type="ARBA" id="ARBA00022475"/>
    </source>
</evidence>
<keyword evidence="11" id="KW-0614">Plasmid</keyword>
<feature type="transmembrane region" description="Helical" evidence="9">
    <location>
        <begin position="132"/>
        <end position="151"/>
    </location>
</feature>
<evidence type="ECO:0000256" key="2">
    <source>
        <dbReference type="ARBA" id="ARBA00022448"/>
    </source>
</evidence>
<dbReference type="Pfam" id="PF04290">
    <property type="entry name" value="DctQ"/>
    <property type="match status" value="1"/>
</dbReference>
<evidence type="ECO:0000256" key="8">
    <source>
        <dbReference type="ARBA" id="ARBA00038436"/>
    </source>
</evidence>
<evidence type="ECO:0000313" key="11">
    <source>
        <dbReference type="EMBL" id="CCF22266.1"/>
    </source>
</evidence>
<evidence type="ECO:0000256" key="4">
    <source>
        <dbReference type="ARBA" id="ARBA00022519"/>
    </source>
</evidence>
<dbReference type="GO" id="GO:0005886">
    <property type="term" value="C:plasma membrane"/>
    <property type="evidence" value="ECO:0007669"/>
    <property type="project" value="UniProtKB-SubCell"/>
</dbReference>
<keyword evidence="4 9" id="KW-0997">Cell inner membrane</keyword>
<feature type="transmembrane region" description="Helical" evidence="9">
    <location>
        <begin position="52"/>
        <end position="70"/>
    </location>
</feature>
<dbReference type="KEGG" id="rht:NT26_p10244"/>
<dbReference type="Proteomes" id="UP000010792">
    <property type="component" value="Plasmid NT26_p1"/>
</dbReference>
<dbReference type="GO" id="GO:0015740">
    <property type="term" value="P:C4-dicarboxylate transport"/>
    <property type="evidence" value="ECO:0007669"/>
    <property type="project" value="TreeGrafter"/>
</dbReference>
<evidence type="ECO:0000259" key="10">
    <source>
        <dbReference type="Pfam" id="PF04290"/>
    </source>
</evidence>
<dbReference type="PANTHER" id="PTHR35011:SF2">
    <property type="entry name" value="2,3-DIKETO-L-GULONATE TRAP TRANSPORTER SMALL PERMEASE PROTEIN YIAM"/>
    <property type="match status" value="1"/>
</dbReference>
<dbReference type="PANTHER" id="PTHR35011">
    <property type="entry name" value="2,3-DIKETO-L-GULONATE TRAP TRANSPORTER SMALL PERMEASE PROTEIN YIAM"/>
    <property type="match status" value="1"/>
</dbReference>
<keyword evidence="7 9" id="KW-0472">Membrane</keyword>
<gene>
    <name evidence="11" type="primary">tauL</name>
    <name evidence="11" type="ORF">NT26_p10244</name>
</gene>
<accession>L0NN65</accession>
<keyword evidence="5 9" id="KW-0812">Transmembrane</keyword>
<keyword evidence="6 9" id="KW-1133">Transmembrane helix</keyword>
<dbReference type="GO" id="GO:0022857">
    <property type="term" value="F:transmembrane transporter activity"/>
    <property type="evidence" value="ECO:0007669"/>
    <property type="project" value="UniProtKB-UniRule"/>
</dbReference>
<feature type="domain" description="Tripartite ATP-independent periplasmic transporters DctQ component" evidence="10">
    <location>
        <begin position="23"/>
        <end position="155"/>
    </location>
</feature>
<evidence type="ECO:0000256" key="7">
    <source>
        <dbReference type="ARBA" id="ARBA00023136"/>
    </source>
</evidence>
<name>L0NN65_9HYPH</name>
<evidence type="ECO:0000256" key="6">
    <source>
        <dbReference type="ARBA" id="ARBA00022989"/>
    </source>
</evidence>
<dbReference type="AlphaFoldDB" id="L0NN65"/>
<keyword evidence="3" id="KW-1003">Cell membrane</keyword>
<evidence type="ECO:0000313" key="12">
    <source>
        <dbReference type="Proteomes" id="UP000010792"/>
    </source>
</evidence>
<evidence type="ECO:0000256" key="9">
    <source>
        <dbReference type="RuleBase" id="RU369079"/>
    </source>
</evidence>
<dbReference type="InterPro" id="IPR007387">
    <property type="entry name" value="TRAP_DctQ"/>
</dbReference>
<comment type="similarity">
    <text evidence="8 9">Belongs to the TRAP transporter small permease family.</text>
</comment>
<evidence type="ECO:0000256" key="5">
    <source>
        <dbReference type="ARBA" id="ARBA00022692"/>
    </source>
</evidence>
<feature type="transmembrane region" description="Helical" evidence="9">
    <location>
        <begin position="15"/>
        <end position="37"/>
    </location>
</feature>
<keyword evidence="12" id="KW-1185">Reference proteome</keyword>
<dbReference type="InterPro" id="IPR055348">
    <property type="entry name" value="DctQ"/>
</dbReference>
<protein>
    <recommendedName>
        <fullName evidence="9">TRAP transporter small permease protein</fullName>
    </recommendedName>
</protein>
<comment type="subunit">
    <text evidence="9">The complex comprises the extracytoplasmic solute receptor protein and the two transmembrane proteins.</text>
</comment>
<feature type="transmembrane region" description="Helical" evidence="9">
    <location>
        <begin position="91"/>
        <end position="112"/>
    </location>
</feature>
<comment type="subcellular location">
    <subcellularLocation>
        <location evidence="1 9">Cell inner membrane</location>
        <topology evidence="1 9">Multi-pass membrane protein</topology>
    </subcellularLocation>
</comment>
<keyword evidence="2 9" id="KW-0813">Transport</keyword>
<organism evidence="11 12">
    <name type="scientific">Pseudorhizobium banfieldiae</name>
    <dbReference type="NCBI Taxonomy" id="1125847"/>
    <lineage>
        <taxon>Bacteria</taxon>
        <taxon>Pseudomonadati</taxon>
        <taxon>Pseudomonadota</taxon>
        <taxon>Alphaproteobacteria</taxon>
        <taxon>Hyphomicrobiales</taxon>
        <taxon>Rhizobiaceae</taxon>
        <taxon>Rhizobium/Agrobacterium group</taxon>
        <taxon>Pseudorhizobium</taxon>
    </lineage>
</organism>
<evidence type="ECO:0000256" key="1">
    <source>
        <dbReference type="ARBA" id="ARBA00004429"/>
    </source>
</evidence>